<reference evidence="2" key="2">
    <citation type="submission" date="2025-09" db="UniProtKB">
        <authorList>
            <consortium name="Ensembl"/>
        </authorList>
    </citation>
    <scope>IDENTIFICATION</scope>
</reference>
<dbReference type="SUPFAM" id="SSF68906">
    <property type="entry name" value="SAP domain"/>
    <property type="match status" value="1"/>
</dbReference>
<organism evidence="2 3">
    <name type="scientific">Sciurus vulgaris</name>
    <name type="common">Eurasian red squirrel</name>
    <dbReference type="NCBI Taxonomy" id="55149"/>
    <lineage>
        <taxon>Eukaryota</taxon>
        <taxon>Metazoa</taxon>
        <taxon>Chordata</taxon>
        <taxon>Craniata</taxon>
        <taxon>Vertebrata</taxon>
        <taxon>Euteleostomi</taxon>
        <taxon>Mammalia</taxon>
        <taxon>Eutheria</taxon>
        <taxon>Euarchontoglires</taxon>
        <taxon>Glires</taxon>
        <taxon>Rodentia</taxon>
        <taxon>Sciuromorpha</taxon>
        <taxon>Sciuridae</taxon>
        <taxon>Sciurinae</taxon>
        <taxon>Sciurini</taxon>
        <taxon>Sciurus</taxon>
    </lineage>
</organism>
<dbReference type="SMART" id="SM00513">
    <property type="entry name" value="SAP"/>
    <property type="match status" value="1"/>
</dbReference>
<protein>
    <recommendedName>
        <fullName evidence="1">SAP domain-containing protein</fullName>
    </recommendedName>
</protein>
<dbReference type="InterPro" id="IPR036361">
    <property type="entry name" value="SAP_dom_sf"/>
</dbReference>
<dbReference type="OrthoDB" id="5837849at2759"/>
<evidence type="ECO:0000313" key="3">
    <source>
        <dbReference type="Proteomes" id="UP000694564"/>
    </source>
</evidence>
<dbReference type="Pfam" id="PF02037">
    <property type="entry name" value="SAP"/>
    <property type="match status" value="1"/>
</dbReference>
<name>A0A8D2JR62_SCIVU</name>
<reference evidence="2" key="1">
    <citation type="submission" date="2025-08" db="UniProtKB">
        <authorList>
            <consortium name="Ensembl"/>
        </authorList>
    </citation>
    <scope>IDENTIFICATION</scope>
</reference>
<dbReference type="Gene3D" id="1.10.720.30">
    <property type="entry name" value="SAP domain"/>
    <property type="match status" value="1"/>
</dbReference>
<keyword evidence="3" id="KW-1185">Reference proteome</keyword>
<dbReference type="Proteomes" id="UP000694564">
    <property type="component" value="Chromosome 6"/>
</dbReference>
<proteinExistence type="predicted"/>
<evidence type="ECO:0000313" key="2">
    <source>
        <dbReference type="Ensembl" id="ENSSVLP00005027866.1"/>
    </source>
</evidence>
<sequence>MAKEIMEFCKLKLAELKQEFLGHGLKIKGIKHVLIKRLQAILKTMRKDLV</sequence>
<accession>A0A8D2JR62</accession>
<evidence type="ECO:0000259" key="1">
    <source>
        <dbReference type="SMART" id="SM00513"/>
    </source>
</evidence>
<dbReference type="AlphaFoldDB" id="A0A8D2JR62"/>
<feature type="domain" description="SAP" evidence="1">
    <location>
        <begin position="8"/>
        <end position="42"/>
    </location>
</feature>
<dbReference type="Ensembl" id="ENSSVLT00005030970.1">
    <property type="protein sequence ID" value="ENSSVLP00005027866.1"/>
    <property type="gene ID" value="ENSSVLG00005022019.1"/>
</dbReference>
<dbReference type="InterPro" id="IPR003034">
    <property type="entry name" value="SAP_dom"/>
</dbReference>